<dbReference type="EMBL" id="CP089983">
    <property type="protein sequence ID" value="WXB01531.1"/>
    <property type="molecule type" value="Genomic_DNA"/>
</dbReference>
<reference evidence="2" key="1">
    <citation type="submission" date="2021-12" db="EMBL/GenBank/DDBJ databases">
        <title>Discovery of the Pendulisporaceae a myxobacterial family with distinct sporulation behavior and unique specialized metabolism.</title>
        <authorList>
            <person name="Garcia R."/>
            <person name="Popoff A."/>
            <person name="Bader C.D."/>
            <person name="Loehr J."/>
            <person name="Walesch S."/>
            <person name="Walt C."/>
            <person name="Boldt J."/>
            <person name="Bunk B."/>
            <person name="Haeckl F.J.F.P.J."/>
            <person name="Gunesch A.P."/>
            <person name="Birkelbach J."/>
            <person name="Nuebel U."/>
            <person name="Pietschmann T."/>
            <person name="Bach T."/>
            <person name="Mueller R."/>
        </authorList>
    </citation>
    <scope>NUCLEOTIDE SEQUENCE</scope>
    <source>
        <strain evidence="2">MSr11367</strain>
    </source>
</reference>
<accession>A0ABZ2KVD0</accession>
<dbReference type="RefSeq" id="WP_394831146.1">
    <property type="nucleotide sequence ID" value="NZ_CP089929.1"/>
</dbReference>
<keyword evidence="1" id="KW-0472">Membrane</keyword>
<name>A0ABZ2KVD0_9BACT</name>
<keyword evidence="1" id="KW-0812">Transmembrane</keyword>
<sequence>MYIDIEANGRVVICIAQRERRLTLSYLLGRGLFITGLLAGAAAHNEQNLGEK</sequence>
<protein>
    <submittedName>
        <fullName evidence="2">Uncharacterized protein</fullName>
    </submittedName>
</protein>
<gene>
    <name evidence="2" type="ORF">LVJ94_32005</name>
</gene>
<proteinExistence type="predicted"/>
<keyword evidence="1" id="KW-1133">Transmembrane helix</keyword>
<evidence type="ECO:0000256" key="1">
    <source>
        <dbReference type="SAM" id="Phobius"/>
    </source>
</evidence>
<evidence type="ECO:0000313" key="3">
    <source>
        <dbReference type="Proteomes" id="UP001374803"/>
    </source>
</evidence>
<organism evidence="2 3">
    <name type="scientific">Pendulispora rubella</name>
    <dbReference type="NCBI Taxonomy" id="2741070"/>
    <lineage>
        <taxon>Bacteria</taxon>
        <taxon>Pseudomonadati</taxon>
        <taxon>Myxococcota</taxon>
        <taxon>Myxococcia</taxon>
        <taxon>Myxococcales</taxon>
        <taxon>Sorangiineae</taxon>
        <taxon>Pendulisporaceae</taxon>
        <taxon>Pendulispora</taxon>
    </lineage>
</organism>
<feature type="transmembrane region" description="Helical" evidence="1">
    <location>
        <begin position="27"/>
        <end position="44"/>
    </location>
</feature>
<dbReference type="Proteomes" id="UP001374803">
    <property type="component" value="Chromosome"/>
</dbReference>
<keyword evidence="3" id="KW-1185">Reference proteome</keyword>
<evidence type="ECO:0000313" key="2">
    <source>
        <dbReference type="EMBL" id="WXB01531.1"/>
    </source>
</evidence>